<dbReference type="InterPro" id="IPR007110">
    <property type="entry name" value="Ig-like_dom"/>
</dbReference>
<keyword evidence="5" id="KW-1185">Reference proteome</keyword>
<feature type="non-terminal residue" evidence="4">
    <location>
        <position position="1"/>
    </location>
</feature>
<dbReference type="GO" id="GO:0005886">
    <property type="term" value="C:plasma membrane"/>
    <property type="evidence" value="ECO:0007669"/>
    <property type="project" value="TreeGrafter"/>
</dbReference>
<accession>A0A8J7TI60</accession>
<dbReference type="Gene3D" id="2.60.40.10">
    <property type="entry name" value="Immunoglobulins"/>
    <property type="match status" value="1"/>
</dbReference>
<dbReference type="AlphaFoldDB" id="A0A8J7TI60"/>
<proteinExistence type="predicted"/>
<dbReference type="GO" id="GO:0007166">
    <property type="term" value="P:cell surface receptor signaling pathway"/>
    <property type="evidence" value="ECO:0007669"/>
    <property type="project" value="TreeGrafter"/>
</dbReference>
<evidence type="ECO:0000256" key="1">
    <source>
        <dbReference type="ARBA" id="ARBA00022729"/>
    </source>
</evidence>
<dbReference type="PANTHER" id="PTHR23268:SF117">
    <property type="entry name" value="T CELL RECEPTOR BETA VARIABLE 29-1"/>
    <property type="match status" value="1"/>
</dbReference>
<sequence>LISQWPQNVLSHPSSSVEMHCYQNDTDFINMYWYIQMNNQGLVLITMYVKGNNPTYEEDFKSGYKVSSSETKKRSLTVEIVKPEDSALYLCAASEHSDTGVKYQHRRLLPASKPSV</sequence>
<evidence type="ECO:0000313" key="4">
    <source>
        <dbReference type="EMBL" id="MBN3324138.1"/>
    </source>
</evidence>
<dbReference type="InterPro" id="IPR003599">
    <property type="entry name" value="Ig_sub"/>
</dbReference>
<keyword evidence="1" id="KW-0732">Signal</keyword>
<gene>
    <name evidence="4" type="primary">Tvb5_0</name>
    <name evidence="4" type="ORF">GTO95_0000082</name>
</gene>
<dbReference type="PROSITE" id="PS50835">
    <property type="entry name" value="IG_LIKE"/>
    <property type="match status" value="1"/>
</dbReference>
<evidence type="ECO:0000313" key="5">
    <source>
        <dbReference type="Proteomes" id="UP000736164"/>
    </source>
</evidence>
<feature type="non-terminal residue" evidence="4">
    <location>
        <position position="116"/>
    </location>
</feature>
<comment type="caution">
    <text evidence="4">The sequence shown here is derived from an EMBL/GenBank/DDBJ whole genome shotgun (WGS) entry which is preliminary data.</text>
</comment>
<dbReference type="InterPro" id="IPR036179">
    <property type="entry name" value="Ig-like_dom_sf"/>
</dbReference>
<name>A0A8J7TI60_ATRSP</name>
<dbReference type="GO" id="GO:0002376">
    <property type="term" value="P:immune system process"/>
    <property type="evidence" value="ECO:0007669"/>
    <property type="project" value="UniProtKB-KW"/>
</dbReference>
<dbReference type="EMBL" id="JAAWVO010069270">
    <property type="protein sequence ID" value="MBN3324138.1"/>
    <property type="molecule type" value="Genomic_DNA"/>
</dbReference>
<dbReference type="PANTHER" id="PTHR23268">
    <property type="entry name" value="T-CELL RECEPTOR BETA CHAIN"/>
    <property type="match status" value="1"/>
</dbReference>
<dbReference type="SMART" id="SM00409">
    <property type="entry name" value="IG"/>
    <property type="match status" value="1"/>
</dbReference>
<dbReference type="Proteomes" id="UP000736164">
    <property type="component" value="Unassembled WGS sequence"/>
</dbReference>
<dbReference type="Pfam" id="PF07686">
    <property type="entry name" value="V-set"/>
    <property type="match status" value="1"/>
</dbReference>
<reference evidence="4" key="1">
    <citation type="journal article" date="2021" name="Cell">
        <title>Tracing the genetic footprints of vertebrate landing in non-teleost ray-finned fishes.</title>
        <authorList>
            <person name="Bi X."/>
            <person name="Wang K."/>
            <person name="Yang L."/>
            <person name="Pan H."/>
            <person name="Jiang H."/>
            <person name="Wei Q."/>
            <person name="Fang M."/>
            <person name="Yu H."/>
            <person name="Zhu C."/>
            <person name="Cai Y."/>
            <person name="He Y."/>
            <person name="Gan X."/>
            <person name="Zeng H."/>
            <person name="Yu D."/>
            <person name="Zhu Y."/>
            <person name="Jiang H."/>
            <person name="Qiu Q."/>
            <person name="Yang H."/>
            <person name="Zhang Y.E."/>
            <person name="Wang W."/>
            <person name="Zhu M."/>
            <person name="He S."/>
            <person name="Zhang G."/>
        </authorList>
    </citation>
    <scope>NUCLEOTIDE SEQUENCE</scope>
    <source>
        <strain evidence="4">Allg_001</strain>
    </source>
</reference>
<dbReference type="InterPro" id="IPR013106">
    <property type="entry name" value="Ig_V-set"/>
</dbReference>
<keyword evidence="2" id="KW-0391">Immunity</keyword>
<dbReference type="InterPro" id="IPR013783">
    <property type="entry name" value="Ig-like_fold"/>
</dbReference>
<dbReference type="InterPro" id="IPR050413">
    <property type="entry name" value="TCR_beta_variable"/>
</dbReference>
<dbReference type="SUPFAM" id="SSF48726">
    <property type="entry name" value="Immunoglobulin"/>
    <property type="match status" value="1"/>
</dbReference>
<protein>
    <submittedName>
        <fullName evidence="4">TVB5 protein</fullName>
    </submittedName>
</protein>
<organism evidence="4 5">
    <name type="scientific">Atractosteus spatula</name>
    <name type="common">Alligator gar</name>
    <name type="synonym">Lepisosteus spatula</name>
    <dbReference type="NCBI Taxonomy" id="7917"/>
    <lineage>
        <taxon>Eukaryota</taxon>
        <taxon>Metazoa</taxon>
        <taxon>Chordata</taxon>
        <taxon>Craniata</taxon>
        <taxon>Vertebrata</taxon>
        <taxon>Euteleostomi</taxon>
        <taxon>Actinopterygii</taxon>
        <taxon>Neopterygii</taxon>
        <taxon>Holostei</taxon>
        <taxon>Semionotiformes</taxon>
        <taxon>Lepisosteidae</taxon>
        <taxon>Atractosteus</taxon>
    </lineage>
</organism>
<evidence type="ECO:0000259" key="3">
    <source>
        <dbReference type="PROSITE" id="PS50835"/>
    </source>
</evidence>
<feature type="domain" description="Ig-like" evidence="3">
    <location>
        <begin position="1"/>
        <end position="109"/>
    </location>
</feature>
<evidence type="ECO:0000256" key="2">
    <source>
        <dbReference type="ARBA" id="ARBA00022859"/>
    </source>
</evidence>